<dbReference type="RefSeq" id="WP_090727516.1">
    <property type="nucleotide sequence ID" value="NZ_JBHTKX010000009.1"/>
</dbReference>
<dbReference type="EMBL" id="JBHTKX010000009">
    <property type="protein sequence ID" value="MFD1131418.1"/>
    <property type="molecule type" value="Genomic_DNA"/>
</dbReference>
<gene>
    <name evidence="1" type="ORF">ACFQ3J_25180</name>
</gene>
<dbReference type="Proteomes" id="UP001597169">
    <property type="component" value="Unassembled WGS sequence"/>
</dbReference>
<proteinExistence type="predicted"/>
<name>A0ABW3PXQ9_9BACL</name>
<accession>A0ABW3PXQ9</accession>
<reference evidence="2" key="1">
    <citation type="journal article" date="2019" name="Int. J. Syst. Evol. Microbiol.">
        <title>The Global Catalogue of Microorganisms (GCM) 10K type strain sequencing project: providing services to taxonomists for standard genome sequencing and annotation.</title>
        <authorList>
            <consortium name="The Broad Institute Genomics Platform"/>
            <consortium name="The Broad Institute Genome Sequencing Center for Infectious Disease"/>
            <person name="Wu L."/>
            <person name="Ma J."/>
        </authorList>
    </citation>
    <scope>NUCLEOTIDE SEQUENCE [LARGE SCALE GENOMIC DNA]</scope>
    <source>
        <strain evidence="2">CCUG 53519</strain>
    </source>
</reference>
<evidence type="ECO:0000313" key="1">
    <source>
        <dbReference type="EMBL" id="MFD1131418.1"/>
    </source>
</evidence>
<evidence type="ECO:0000313" key="2">
    <source>
        <dbReference type="Proteomes" id="UP001597169"/>
    </source>
</evidence>
<keyword evidence="2" id="KW-1185">Reference proteome</keyword>
<protein>
    <submittedName>
        <fullName evidence="1">Replication-relaxation family protein</fullName>
    </submittedName>
</protein>
<sequence>MDIRKIHKLSPTKSHIIERLFIYRSLTAYQLYFLLDSSDIPLTYPHFTWDQLRVPRLRSIWNRLAELQKSGLVVVAGKHPENDQRIFSLSEDGLSIAYHLLDIPQIEGYHRTGWDKEHGYFPYNLYRPPKERLLKHHMLGVDFNVLMELLAIKHNFSFDFIDNRYSSVGYTTIDDGEKKQVEKIFRPDGEFIIRSKDGQKKFHSWVEFDMGTEKGSFLFEKFSRYQQFLNYIAQGIDRKSLASSIPDSIFFITTARQSIWSRWQNIFRNYMNAIGPWSTYLNLYVGNMETLEPLVLSHINSNELYRKQLNSNLRPLLDDSRFTGQPKPSKVLVNSNTVSSFCFLYENEMKEIGWEPFFTVTQSDSQSHQIYLYLKYDEYETGGISKALDFAKKYRSIESMKRINAKEVIPVLFYSEKKPRSLEFMGCEEKEAFEEVFERFLWHDISLNKWFDKSGVELDLRRVNPLNYFTMARI</sequence>
<organism evidence="1 2">
    <name type="scientific">Paenibacillus provencensis</name>
    <dbReference type="NCBI Taxonomy" id="441151"/>
    <lineage>
        <taxon>Bacteria</taxon>
        <taxon>Bacillati</taxon>
        <taxon>Bacillota</taxon>
        <taxon>Bacilli</taxon>
        <taxon>Bacillales</taxon>
        <taxon>Paenibacillaceae</taxon>
        <taxon>Paenibacillus</taxon>
    </lineage>
</organism>
<comment type="caution">
    <text evidence="1">The sequence shown here is derived from an EMBL/GenBank/DDBJ whole genome shotgun (WGS) entry which is preliminary data.</text>
</comment>